<proteinExistence type="predicted"/>
<name>A0A843WU98_COLES</name>
<evidence type="ECO:0000256" key="1">
    <source>
        <dbReference type="SAM" id="Phobius"/>
    </source>
</evidence>
<protein>
    <submittedName>
        <fullName evidence="2">Uncharacterized protein</fullName>
    </submittedName>
</protein>
<sequence>MGESAREWTTATDAPFPSTAAIWQEIDLAERYLVCSMFEEAASMASSIVGRLRTCGFSESVEGNELVDIMESAGMVFVQSLKELKRTSELITELKELFGTVAAVPGQVFLTGACMQIAEGSTSTIRATFEEFLGEWKYVEGHSLLFLNEEEKCTTSYGIKWSHLSLEKFLDIVEVYAITILGVVVNDIDLAISWTEKAELPEERRQEILRRLHSFFSAKHSSSPVVSALSQLVDTTNKLDVSGATEKSLKDQNQKHHELDITKSERSSSTYRSLLNHIASSFWSFHSIPLKCGNATLILPRGKIIIWSSLVFFVYYVLQRKRATLQRFAARNLQVSSLKRALIDAWQLAFSVQVNPLAAIQPVTSAPHGSR</sequence>
<keyword evidence="1" id="KW-0472">Membrane</keyword>
<dbReference type="PANTHER" id="PTHR36361">
    <property type="entry name" value="PROTEIN APEM9"/>
    <property type="match status" value="1"/>
</dbReference>
<reference evidence="2" key="1">
    <citation type="submission" date="2017-07" db="EMBL/GenBank/DDBJ databases">
        <title>Taro Niue Genome Assembly and Annotation.</title>
        <authorList>
            <person name="Atibalentja N."/>
            <person name="Keating K."/>
            <person name="Fields C.J."/>
        </authorList>
    </citation>
    <scope>NUCLEOTIDE SEQUENCE</scope>
    <source>
        <strain evidence="2">Niue_2</strain>
        <tissue evidence="2">Leaf</tissue>
    </source>
</reference>
<feature type="transmembrane region" description="Helical" evidence="1">
    <location>
        <begin position="298"/>
        <end position="318"/>
    </location>
</feature>
<comment type="caution">
    <text evidence="2">The sequence shown here is derived from an EMBL/GenBank/DDBJ whole genome shotgun (WGS) entry which is preliminary data.</text>
</comment>
<dbReference type="Proteomes" id="UP000652761">
    <property type="component" value="Unassembled WGS sequence"/>
</dbReference>
<gene>
    <name evidence="2" type="ORF">Taro_040337</name>
</gene>
<organism evidence="2 3">
    <name type="scientific">Colocasia esculenta</name>
    <name type="common">Wild taro</name>
    <name type="synonym">Arum esculentum</name>
    <dbReference type="NCBI Taxonomy" id="4460"/>
    <lineage>
        <taxon>Eukaryota</taxon>
        <taxon>Viridiplantae</taxon>
        <taxon>Streptophyta</taxon>
        <taxon>Embryophyta</taxon>
        <taxon>Tracheophyta</taxon>
        <taxon>Spermatophyta</taxon>
        <taxon>Magnoliopsida</taxon>
        <taxon>Liliopsida</taxon>
        <taxon>Araceae</taxon>
        <taxon>Aroideae</taxon>
        <taxon>Colocasieae</taxon>
        <taxon>Colocasia</taxon>
    </lineage>
</organism>
<dbReference type="OrthoDB" id="1919407at2759"/>
<keyword evidence="1" id="KW-1133">Transmembrane helix</keyword>
<evidence type="ECO:0000313" key="3">
    <source>
        <dbReference type="Proteomes" id="UP000652761"/>
    </source>
</evidence>
<dbReference type="PANTHER" id="PTHR36361:SF1">
    <property type="entry name" value="PROTEIN APEM9"/>
    <property type="match status" value="1"/>
</dbReference>
<keyword evidence="1" id="KW-0812">Transmembrane</keyword>
<dbReference type="InterPro" id="IPR034571">
    <property type="entry name" value="APEM9"/>
</dbReference>
<accession>A0A843WU98</accession>
<dbReference type="EMBL" id="NMUH01003889">
    <property type="protein sequence ID" value="MQM07504.1"/>
    <property type="molecule type" value="Genomic_DNA"/>
</dbReference>
<dbReference type="GO" id="GO:0015919">
    <property type="term" value="P:peroxisomal membrane transport"/>
    <property type="evidence" value="ECO:0007669"/>
    <property type="project" value="InterPro"/>
</dbReference>
<keyword evidence="3" id="KW-1185">Reference proteome</keyword>
<evidence type="ECO:0000313" key="2">
    <source>
        <dbReference type="EMBL" id="MQM07504.1"/>
    </source>
</evidence>
<dbReference type="AlphaFoldDB" id="A0A843WU98"/>